<reference evidence="2 4" key="2">
    <citation type="journal article" date="2020" name="Int. J. Syst. Evol. Microbiol.">
        <title>Sulfuracidifex tepidarius gen. nov., sp. nov. and transfer of Sulfolobus metallicus Huber and Stetter 1992 to the genus Sulfuracidifex as Sulfuracidifex metallicus comb. nov.</title>
        <authorList>
            <person name="Itoh T."/>
            <person name="Miura T."/>
            <person name="Sakai H.D."/>
            <person name="Kato S."/>
            <person name="Ohkuma M."/>
            <person name="Takashina T."/>
        </authorList>
    </citation>
    <scope>NUCLEOTIDE SEQUENCE [LARGE SCALE GENOMIC DNA]</scope>
    <source>
        <strain evidence="2 4">IC-006</strain>
        <strain evidence="3">IC-007</strain>
    </source>
</reference>
<keyword evidence="1" id="KW-0812">Transmembrane</keyword>
<evidence type="ECO:0000313" key="3">
    <source>
        <dbReference type="EMBL" id="BBG27616.1"/>
    </source>
</evidence>
<protein>
    <submittedName>
        <fullName evidence="2">Uncharacterized protein</fullName>
    </submittedName>
</protein>
<evidence type="ECO:0000313" key="4">
    <source>
        <dbReference type="Proteomes" id="UP000322983"/>
    </source>
</evidence>
<dbReference type="RefSeq" id="WP_269472322.1">
    <property type="nucleotide sequence ID" value="NZ_AP018929.1"/>
</dbReference>
<accession>A0A510E538</accession>
<dbReference type="EMBL" id="AP018929">
    <property type="protein sequence ID" value="BBG24832.1"/>
    <property type="molecule type" value="Genomic_DNA"/>
</dbReference>
<organism evidence="2 4">
    <name type="scientific">Sulfuracidifex tepidarius</name>
    <dbReference type="NCBI Taxonomy" id="1294262"/>
    <lineage>
        <taxon>Archaea</taxon>
        <taxon>Thermoproteota</taxon>
        <taxon>Thermoprotei</taxon>
        <taxon>Sulfolobales</taxon>
        <taxon>Sulfolobaceae</taxon>
        <taxon>Sulfuracidifex</taxon>
    </lineage>
</organism>
<sequence length="43" mass="5047">MYNNDVIGHLYFSLIFLHGFTHHVIEDLRTSKGGFNYTQEDES</sequence>
<proteinExistence type="predicted"/>
<evidence type="ECO:0000313" key="2">
    <source>
        <dbReference type="EMBL" id="BBG24832.1"/>
    </source>
</evidence>
<keyword evidence="4" id="KW-1185">Reference proteome</keyword>
<reference evidence="5" key="1">
    <citation type="submission" date="2018-09" db="EMBL/GenBank/DDBJ databases">
        <title>Complete Genome Sequencing of Sulfolobus sp. JCM 16834.</title>
        <authorList>
            <person name="Kato S."/>
            <person name="Itoh T."/>
            <person name="Ohkuma M."/>
        </authorList>
    </citation>
    <scope>NUCLEOTIDE SEQUENCE [LARGE SCALE GENOMIC DNA]</scope>
    <source>
        <strain evidence="5">IC-007</strain>
    </source>
</reference>
<keyword evidence="1" id="KW-0472">Membrane</keyword>
<dbReference type="EMBL" id="AP018930">
    <property type="protein sequence ID" value="BBG27616.1"/>
    <property type="molecule type" value="Genomic_DNA"/>
</dbReference>
<dbReference type="Proteomes" id="UP000322983">
    <property type="component" value="Chromosome"/>
</dbReference>
<evidence type="ECO:0000256" key="1">
    <source>
        <dbReference type="SAM" id="Phobius"/>
    </source>
</evidence>
<accession>A0A510DX87</accession>
<dbReference type="GeneID" id="77169574"/>
<name>A0A510DX87_9CREN</name>
<gene>
    <name evidence="2" type="ORF">IC006_2166</name>
    <name evidence="3" type="ORF">IC007_2170</name>
</gene>
<dbReference type="AlphaFoldDB" id="A0A510DX87"/>
<evidence type="ECO:0000313" key="5">
    <source>
        <dbReference type="Proteomes" id="UP000325030"/>
    </source>
</evidence>
<dbReference type="Proteomes" id="UP000325030">
    <property type="component" value="Chromosome"/>
</dbReference>
<keyword evidence="1" id="KW-1133">Transmembrane helix</keyword>
<feature type="transmembrane region" description="Helical" evidence="1">
    <location>
        <begin position="6"/>
        <end position="25"/>
    </location>
</feature>
<dbReference type="KEGG" id="step:IC006_2166"/>